<gene>
    <name evidence="1" type="ORF">SAMN05443248_1565</name>
</gene>
<dbReference type="EMBL" id="LT670817">
    <property type="protein sequence ID" value="SHG43884.1"/>
    <property type="molecule type" value="Genomic_DNA"/>
</dbReference>
<sequence>MKLPRMSSLHDRQGKVRLWHDPFNGHLIDLRGYPLATVEGDRILDFWCRHVAYWKNAVIDIDDTVLLKRGHRTDVPKLMLAPVLRPPETPWPALTTPWGVDIAFIEALRFATADRFRIGNRFATEQR</sequence>
<accession>A0A1M5JTK5</accession>
<dbReference type="RefSeq" id="WP_079600728.1">
    <property type="nucleotide sequence ID" value="NZ_LT670817.1"/>
</dbReference>
<dbReference type="AlphaFoldDB" id="A0A1M5JTK5"/>
<proteinExistence type="predicted"/>
<dbReference type="Proteomes" id="UP000189796">
    <property type="component" value="Chromosome I"/>
</dbReference>
<organism evidence="1 2">
    <name type="scientific">Bradyrhizobium erythrophlei</name>
    <dbReference type="NCBI Taxonomy" id="1437360"/>
    <lineage>
        <taxon>Bacteria</taxon>
        <taxon>Pseudomonadati</taxon>
        <taxon>Pseudomonadota</taxon>
        <taxon>Alphaproteobacteria</taxon>
        <taxon>Hyphomicrobiales</taxon>
        <taxon>Nitrobacteraceae</taxon>
        <taxon>Bradyrhizobium</taxon>
    </lineage>
</organism>
<name>A0A1M5JTK5_9BRAD</name>
<evidence type="ECO:0000313" key="2">
    <source>
        <dbReference type="Proteomes" id="UP000189796"/>
    </source>
</evidence>
<evidence type="ECO:0000313" key="1">
    <source>
        <dbReference type="EMBL" id="SHG43884.1"/>
    </source>
</evidence>
<dbReference type="OrthoDB" id="7961376at2"/>
<reference evidence="1 2" key="1">
    <citation type="submission" date="2016-11" db="EMBL/GenBank/DDBJ databases">
        <authorList>
            <person name="Jaros S."/>
            <person name="Januszkiewicz K."/>
            <person name="Wedrychowicz H."/>
        </authorList>
    </citation>
    <scope>NUCLEOTIDE SEQUENCE [LARGE SCALE GENOMIC DNA]</scope>
    <source>
        <strain evidence="1 2">GAS138</strain>
    </source>
</reference>
<protein>
    <submittedName>
        <fullName evidence="1">Uncharacterized protein</fullName>
    </submittedName>
</protein>